<dbReference type="InterPro" id="IPR036430">
    <property type="entry name" value="RNase_T2-like_sf"/>
</dbReference>
<evidence type="ECO:0000256" key="5">
    <source>
        <dbReference type="ARBA" id="ARBA00023157"/>
    </source>
</evidence>
<protein>
    <recommendedName>
        <fullName evidence="10">DYW domain-containing protein</fullName>
    </recommendedName>
</protein>
<keyword evidence="2" id="KW-0540">Nuclease</keyword>
<evidence type="ECO:0000256" key="8">
    <source>
        <dbReference type="PROSITE-ProRule" id="PRU00708"/>
    </source>
</evidence>
<keyword evidence="3" id="KW-0677">Repeat</keyword>
<dbReference type="InterPro" id="IPR001568">
    <property type="entry name" value="RNase_T2-like"/>
</dbReference>
<dbReference type="SUPFAM" id="SSF55895">
    <property type="entry name" value="Ribonuclease Rh-like"/>
    <property type="match status" value="1"/>
</dbReference>
<keyword evidence="12" id="KW-1185">Reference proteome</keyword>
<dbReference type="Gene3D" id="1.25.40.10">
    <property type="entry name" value="Tetratricopeptide repeat domain"/>
    <property type="match status" value="4"/>
</dbReference>
<proteinExistence type="inferred from homology"/>
<comment type="similarity">
    <text evidence="1 9">Belongs to the RNase T2 family.</text>
</comment>
<dbReference type="InterPro" id="IPR046960">
    <property type="entry name" value="PPR_At4g14850-like_plant"/>
</dbReference>
<evidence type="ECO:0000256" key="3">
    <source>
        <dbReference type="ARBA" id="ARBA00022737"/>
    </source>
</evidence>
<dbReference type="Pfam" id="PF14432">
    <property type="entry name" value="DYW_deaminase"/>
    <property type="match status" value="1"/>
</dbReference>
<keyword evidence="5" id="KW-1015">Disulfide bond</keyword>
<evidence type="ECO:0000313" key="11">
    <source>
        <dbReference type="EMBL" id="KAJ0988297.1"/>
    </source>
</evidence>
<dbReference type="EMBL" id="JAGGNH010000001">
    <property type="protein sequence ID" value="KAJ0988297.1"/>
    <property type="molecule type" value="Genomic_DNA"/>
</dbReference>
<keyword evidence="4" id="KW-0378">Hydrolase</keyword>
<dbReference type="GO" id="GO:0008270">
    <property type="term" value="F:zinc ion binding"/>
    <property type="evidence" value="ECO:0007669"/>
    <property type="project" value="InterPro"/>
</dbReference>
<reference evidence="11" key="1">
    <citation type="submission" date="2021-03" db="EMBL/GenBank/DDBJ databases">
        <authorList>
            <person name="Li Z."/>
            <person name="Yang C."/>
        </authorList>
    </citation>
    <scope>NUCLEOTIDE SEQUENCE</scope>
    <source>
        <strain evidence="11">Dzin_1.0</strain>
        <tissue evidence="11">Leaf</tissue>
    </source>
</reference>
<comment type="caution">
    <text evidence="11">The sequence shown here is derived from an EMBL/GenBank/DDBJ whole genome shotgun (WGS) entry which is preliminary data.</text>
</comment>
<reference evidence="11" key="2">
    <citation type="journal article" date="2022" name="Hortic Res">
        <title>The genome of Dioscorea zingiberensis sheds light on the biosynthesis, origin and evolution of the medicinally important diosgenin saponins.</title>
        <authorList>
            <person name="Li Y."/>
            <person name="Tan C."/>
            <person name="Li Z."/>
            <person name="Guo J."/>
            <person name="Li S."/>
            <person name="Chen X."/>
            <person name="Wang C."/>
            <person name="Dai X."/>
            <person name="Yang H."/>
            <person name="Song W."/>
            <person name="Hou L."/>
            <person name="Xu J."/>
            <person name="Tong Z."/>
            <person name="Xu A."/>
            <person name="Yuan X."/>
            <person name="Wang W."/>
            <person name="Yang Q."/>
            <person name="Chen L."/>
            <person name="Sun Z."/>
            <person name="Wang K."/>
            <person name="Pan B."/>
            <person name="Chen J."/>
            <person name="Bao Y."/>
            <person name="Liu F."/>
            <person name="Qi X."/>
            <person name="Gang D.R."/>
            <person name="Wen J."/>
            <person name="Li J."/>
        </authorList>
    </citation>
    <scope>NUCLEOTIDE SEQUENCE</scope>
    <source>
        <strain evidence="11">Dzin_1.0</strain>
    </source>
</reference>
<dbReference type="InterPro" id="IPR002885">
    <property type="entry name" value="PPR_rpt"/>
</dbReference>
<evidence type="ECO:0000313" key="12">
    <source>
        <dbReference type="Proteomes" id="UP001085076"/>
    </source>
</evidence>
<dbReference type="PROSITE" id="PS51375">
    <property type="entry name" value="PPR"/>
    <property type="match status" value="3"/>
</dbReference>
<dbReference type="FunFam" id="1.25.40.10:FF:000073">
    <property type="entry name" value="Pentatricopeptide repeat-containing protein chloroplastic"/>
    <property type="match status" value="1"/>
</dbReference>
<dbReference type="NCBIfam" id="TIGR00756">
    <property type="entry name" value="PPR"/>
    <property type="match status" value="4"/>
</dbReference>
<dbReference type="Pfam" id="PF13041">
    <property type="entry name" value="PPR_2"/>
    <property type="match status" value="3"/>
</dbReference>
<dbReference type="Pfam" id="PF00445">
    <property type="entry name" value="Ribonuclease_T2"/>
    <property type="match status" value="1"/>
</dbReference>
<dbReference type="GO" id="GO:0033897">
    <property type="term" value="F:ribonuclease T2 activity"/>
    <property type="evidence" value="ECO:0007669"/>
    <property type="project" value="InterPro"/>
</dbReference>
<feature type="active site" evidence="7">
    <location>
        <position position="686"/>
    </location>
</feature>
<dbReference type="Proteomes" id="UP001085076">
    <property type="component" value="Miscellaneous, Linkage group lg01"/>
</dbReference>
<dbReference type="GO" id="GO:0009451">
    <property type="term" value="P:RNA modification"/>
    <property type="evidence" value="ECO:0007669"/>
    <property type="project" value="InterPro"/>
</dbReference>
<evidence type="ECO:0000256" key="6">
    <source>
        <dbReference type="ARBA" id="ARBA00023239"/>
    </source>
</evidence>
<feature type="domain" description="DYW" evidence="10">
    <location>
        <begin position="498"/>
        <end position="585"/>
    </location>
</feature>
<dbReference type="PANTHER" id="PTHR47926">
    <property type="entry name" value="PENTATRICOPEPTIDE REPEAT-CONTAINING PROTEIN"/>
    <property type="match status" value="1"/>
</dbReference>
<dbReference type="PROSITE" id="PS00530">
    <property type="entry name" value="RNASE_T2_1"/>
    <property type="match status" value="1"/>
</dbReference>
<evidence type="ECO:0000256" key="1">
    <source>
        <dbReference type="ARBA" id="ARBA00007469"/>
    </source>
</evidence>
<keyword evidence="6" id="KW-0456">Lyase</keyword>
<sequence>MSLARPLLQFSLSLSDCIPLIKSCSSKPHLIQIHALLLRTARFQDSSVSAAFLSRAALPPFHDLKYSQIVFKQIQKPSIVHYNTMIWAFSQSDSPKKAFDFYKLMRGNGINGNPFSSSFVLKSCAKVSTLCGGKQVHCRILQDGQQSDSLLLTSLMDLYALCGDAGDACRVFDEMSSRDTVAWNVLISCYTRNRRTKDALGLFDLMQSPEYGSKPDDVTCLFMLQACAHLGALEFGERIHKYIEEHGYSDALNIRNSLITMYLKCGFVDKAYRVFCDTPRKNVISWSAMISGLAMNGYGQDAIEAFNEMQRVGVPPDGQTFTGLLSACSHSGLVDEGFRFFDMMRLEYRLAPNVHHYGCMIDLMGRAGLLDQAYQLITNDMEIKPDATIWRTLLGACKIHGHVQLGERVTEHLIELKAAQAGDYVLLLNIYSSAGNWEKVAEIRRLMKDKGIQTTPGCSTMELNGTVHEFVMDDDSHPRKAEIYRMLDEIGSQLKIAGYIAHMDSEMHAMGSSEKESTLSYHSEKLAIAFGILATPPGTTIRIAKNLRTCVDCHTFSKVVSSVYNRLVIIRDRSRFHHFSEGHCSFLSNAQDFDFFYFVLQWPGSYCDTKQSCCYPTSGKPAADFGIHGLWPNYNDGSYPSNCDPDSPYDPSEIRDLISRMRTNWPTLACPSGDGNKFWEHEWEKHGTCSESNLNQRAYFEAALNLKNQVNILQSLENAGIQPDGGFYSLTSIKNAIRGATGFTPGIECNVDESRNSQLYQVYLCVDTSASQFIECPVYPRGKCSSRVEFPTF</sequence>
<organism evidence="11 12">
    <name type="scientific">Dioscorea zingiberensis</name>
    <dbReference type="NCBI Taxonomy" id="325984"/>
    <lineage>
        <taxon>Eukaryota</taxon>
        <taxon>Viridiplantae</taxon>
        <taxon>Streptophyta</taxon>
        <taxon>Embryophyta</taxon>
        <taxon>Tracheophyta</taxon>
        <taxon>Spermatophyta</taxon>
        <taxon>Magnoliopsida</taxon>
        <taxon>Liliopsida</taxon>
        <taxon>Dioscoreales</taxon>
        <taxon>Dioscoreaceae</taxon>
        <taxon>Dioscorea</taxon>
    </lineage>
</organism>
<dbReference type="GO" id="GO:0003723">
    <property type="term" value="F:RNA binding"/>
    <property type="evidence" value="ECO:0007669"/>
    <property type="project" value="InterPro"/>
</dbReference>
<feature type="active site" evidence="7">
    <location>
        <position position="628"/>
    </location>
</feature>
<dbReference type="InterPro" id="IPR018188">
    <property type="entry name" value="RNase_T2_His_AS_1"/>
</dbReference>
<feature type="repeat" description="PPR" evidence="8">
    <location>
        <begin position="78"/>
        <end position="112"/>
    </location>
</feature>
<dbReference type="InterPro" id="IPR033697">
    <property type="entry name" value="Ribonuclease_T2_eukaryotic"/>
</dbReference>
<dbReference type="PANTHER" id="PTHR47926:SF469">
    <property type="entry name" value="DYW DOMAIN-CONTAINING PROTEIN"/>
    <property type="match status" value="1"/>
</dbReference>
<dbReference type="GO" id="GO:0016787">
    <property type="term" value="F:hydrolase activity"/>
    <property type="evidence" value="ECO:0007669"/>
    <property type="project" value="UniProtKB-KW"/>
</dbReference>
<evidence type="ECO:0000259" key="10">
    <source>
        <dbReference type="Pfam" id="PF14432"/>
    </source>
</evidence>
<feature type="repeat" description="PPR" evidence="8">
    <location>
        <begin position="179"/>
        <end position="213"/>
    </location>
</feature>
<accession>A0A9D5DDL1</accession>
<evidence type="ECO:0000256" key="4">
    <source>
        <dbReference type="ARBA" id="ARBA00022801"/>
    </source>
</evidence>
<dbReference type="InterPro" id="IPR011990">
    <property type="entry name" value="TPR-like_helical_dom_sf"/>
</dbReference>
<dbReference type="PROSITE" id="PS00531">
    <property type="entry name" value="RNASE_T2_2"/>
    <property type="match status" value="1"/>
</dbReference>
<dbReference type="Pfam" id="PF20431">
    <property type="entry name" value="E_motif"/>
    <property type="match status" value="1"/>
</dbReference>
<dbReference type="InterPro" id="IPR033130">
    <property type="entry name" value="RNase_T2_His_AS_2"/>
</dbReference>
<dbReference type="OrthoDB" id="185373at2759"/>
<feature type="repeat" description="PPR" evidence="8">
    <location>
        <begin position="282"/>
        <end position="316"/>
    </location>
</feature>
<gene>
    <name evidence="11" type="ORF">J5N97_006653</name>
</gene>
<dbReference type="CDD" id="cd01061">
    <property type="entry name" value="RNase_T2_euk"/>
    <property type="match status" value="1"/>
</dbReference>
<evidence type="ECO:0000256" key="7">
    <source>
        <dbReference type="PIRSR" id="PIRSR633697-1"/>
    </source>
</evidence>
<name>A0A9D5DDL1_9LILI</name>
<dbReference type="InterPro" id="IPR046848">
    <property type="entry name" value="E_motif"/>
</dbReference>
<dbReference type="InterPro" id="IPR032867">
    <property type="entry name" value="DYW_dom"/>
</dbReference>
<dbReference type="FunFam" id="3.90.730.10:FF:000003">
    <property type="entry name" value="Ribonuclease 3"/>
    <property type="match status" value="1"/>
</dbReference>
<evidence type="ECO:0000256" key="9">
    <source>
        <dbReference type="RuleBase" id="RU004328"/>
    </source>
</evidence>
<dbReference type="FunFam" id="1.25.40.10:FF:000031">
    <property type="entry name" value="Pentatricopeptide repeat-containing protein mitochondrial"/>
    <property type="match status" value="1"/>
</dbReference>
<feature type="active site" evidence="7">
    <location>
        <position position="682"/>
    </location>
</feature>
<dbReference type="FunFam" id="1.25.40.10:FF:000454">
    <property type="entry name" value="Pentatricopeptide repeat-containing protein At3g47530"/>
    <property type="match status" value="1"/>
</dbReference>
<dbReference type="AlphaFoldDB" id="A0A9D5DDL1"/>
<evidence type="ECO:0000256" key="2">
    <source>
        <dbReference type="ARBA" id="ARBA00022722"/>
    </source>
</evidence>
<dbReference type="Gene3D" id="3.90.730.10">
    <property type="entry name" value="Ribonuclease T2-like"/>
    <property type="match status" value="1"/>
</dbReference>